<protein>
    <submittedName>
        <fullName evidence="2">Non-ribosomal peptide synthetase module</fullName>
        <ecNumber evidence="2">6.1.1.13</ecNumber>
    </submittedName>
</protein>
<dbReference type="InterPro" id="IPR045851">
    <property type="entry name" value="AMP-bd_C_sf"/>
</dbReference>
<accession>A0ABM6PCL7</accession>
<keyword evidence="2" id="KW-0436">Ligase</keyword>
<dbReference type="SUPFAM" id="SSF56801">
    <property type="entry name" value="Acetyl-CoA synthetase-like"/>
    <property type="match status" value="1"/>
</dbReference>
<organism evidence="2 3">
    <name type="scientific">Phaeobacter piscinae</name>
    <dbReference type="NCBI Taxonomy" id="1580596"/>
    <lineage>
        <taxon>Bacteria</taxon>
        <taxon>Pseudomonadati</taxon>
        <taxon>Pseudomonadota</taxon>
        <taxon>Alphaproteobacteria</taxon>
        <taxon>Rhodobacterales</taxon>
        <taxon>Roseobacteraceae</taxon>
        <taxon>Phaeobacter</taxon>
    </lineage>
</organism>
<dbReference type="EC" id="6.1.1.13" evidence="2"/>
<dbReference type="Proteomes" id="UP000218891">
    <property type="component" value="Chromosome"/>
</dbReference>
<reference evidence="2 3" key="3">
    <citation type="journal article" date="2017" name="Int. J. Syst. Evol. Microbiol.">
        <title>Adaptation of Surface-Associated Bacteria to the Open Ocean: A Genomically Distinct Subpopulation of Phaeobacter gallaeciensis Colonizes Pacific Mesozooplankton.</title>
        <authorList>
            <person name="Freese H.M."/>
            <person name="Methner A."/>
            <person name="Overmann J."/>
        </authorList>
    </citation>
    <scope>NUCLEOTIDE SEQUENCE [LARGE SCALE GENOMIC DNA]</scope>
    <source>
        <strain evidence="2 3">P36</strain>
    </source>
</reference>
<dbReference type="EMBL" id="CP010643">
    <property type="protein sequence ID" value="ATG35444.1"/>
    <property type="molecule type" value="Genomic_DNA"/>
</dbReference>
<keyword evidence="3" id="KW-1185">Reference proteome</keyword>
<sequence length="534" mass="58470">MTRPSAAPSGNLGAYRRLRQIFATFEGEHKPAYCTSEADLSYAGLYNHARSLAEQLQTRTGGGQRKPILIFGHKDIRYPVAYWACLLAGHPLIPVEPETPIARISQIAEACGASVLLYAAADTLQFASELAGTPLTVVPVPDPLSRCRPRAAQLPRVETIADQDHAYVMFSSGTLGQPKGIAVTYANLVDFIGWLDGLYPDTVEMTAVSGVIRHCFDVSLFELWMSWSRRIPLVALDHADFANSTAYLDRLAEHGTGLWVSTPSITRLFLKNRRFNGAHLPHLRSFVFCGEVLTKKIAAALIDRFPGCRITNTYGPTECTVAVTSVDITDRHMKSQRDLPIGVARPGTRLESMALADGGDGGELLVRGGSVGAGYVGLPGKTKAAFPEPNLYRTGDRGFLGMDGLWYFVGRIDREVKIQGVRINLNDIETHLRNLPEVEDVVVEPQMLRGVPHALAAYVLGPCKLADLTQLPARLAAELPPYLVPRYWYADFPAGLNQNSKFDRSRLADAAAHARLRHIHMPSNVAQVAQEEPA</sequence>
<name>A0ABM6PCL7_9RHOB</name>
<evidence type="ECO:0000313" key="2">
    <source>
        <dbReference type="EMBL" id="ATG35444.1"/>
    </source>
</evidence>
<dbReference type="InterPro" id="IPR042099">
    <property type="entry name" value="ANL_N_sf"/>
</dbReference>
<dbReference type="Pfam" id="PF00501">
    <property type="entry name" value="AMP-binding"/>
    <property type="match status" value="1"/>
</dbReference>
<evidence type="ECO:0000313" key="3">
    <source>
        <dbReference type="Proteomes" id="UP000218891"/>
    </source>
</evidence>
<dbReference type="RefSeq" id="WP_096868682.1">
    <property type="nucleotide sequence ID" value="NZ_CP010643.1"/>
</dbReference>
<reference evidence="2 3" key="1">
    <citation type="journal article" date="2017" name="Front. Microbiol.">
        <title>Phaeobacter piscinae sp. nov., a species of the Roseobacter group and potential aquaculture probiont.</title>
        <authorList>
            <person name="Sonnenschein E.C."/>
            <person name="Phippen C.B.W."/>
            <person name="Nielsen K.F."/>
            <person name="Mateiu R.V."/>
            <person name="Melchiorsen J."/>
            <person name="Gram L."/>
            <person name="Overmann J."/>
            <person name="Freese H.M."/>
        </authorList>
    </citation>
    <scope>NUCLEOTIDE SEQUENCE [LARGE SCALE GENOMIC DNA]</scope>
    <source>
        <strain evidence="2 3">P36</strain>
    </source>
</reference>
<dbReference type="InterPro" id="IPR000873">
    <property type="entry name" value="AMP-dep_synth/lig_dom"/>
</dbReference>
<evidence type="ECO:0000259" key="1">
    <source>
        <dbReference type="Pfam" id="PF00501"/>
    </source>
</evidence>
<dbReference type="Gene3D" id="3.30.300.30">
    <property type="match status" value="1"/>
</dbReference>
<reference evidence="2 3" key="4">
    <citation type="journal article" date="2018" name="Environ. Microbiol. Rep.">
        <title>Phylogenetic distribution of roseobacticides in the Roseobacter group and their effect on microalgae.</title>
        <authorList>
            <person name="Sonnenschein E.C."/>
            <person name="Phippen C.B."/>
            <person name="Bentzon-Tilia M."/>
            <person name="Rasmussen S.A."/>
            <person name="Nielsen K.F."/>
            <person name="Gram L."/>
        </authorList>
    </citation>
    <scope>NUCLEOTIDE SEQUENCE [LARGE SCALE GENOMIC DNA]</scope>
    <source>
        <strain evidence="2 3">P36</strain>
    </source>
</reference>
<reference evidence="2 3" key="2">
    <citation type="journal article" date="2017" name="Genome Biol. Evol.">
        <title>Trajectories and Drivers of Genome Evolution in Surface-Associated Marine Phaeobacter.</title>
        <authorList>
            <person name="Freese H.M."/>
            <person name="Sikorski J."/>
            <person name="Bunk B."/>
            <person name="Scheuner C."/>
            <person name="Meier-Kolthoff J.P."/>
            <person name="Sproer C."/>
            <person name="Gram L."/>
            <person name="Overmann J."/>
        </authorList>
    </citation>
    <scope>NUCLEOTIDE SEQUENCE [LARGE SCALE GENOMIC DNA]</scope>
    <source>
        <strain evidence="2 3">P36</strain>
    </source>
</reference>
<dbReference type="Gene3D" id="3.40.50.12780">
    <property type="entry name" value="N-terminal domain of ligase-like"/>
    <property type="match status" value="1"/>
</dbReference>
<dbReference type="PANTHER" id="PTHR45398">
    <property type="match status" value="1"/>
</dbReference>
<dbReference type="PANTHER" id="PTHR45398:SF1">
    <property type="entry name" value="ENZYME, PUTATIVE (JCVI)-RELATED"/>
    <property type="match status" value="1"/>
</dbReference>
<proteinExistence type="predicted"/>
<feature type="domain" description="AMP-dependent synthetase/ligase" evidence="1">
    <location>
        <begin position="29"/>
        <end position="375"/>
    </location>
</feature>
<dbReference type="GO" id="GO:0016874">
    <property type="term" value="F:ligase activity"/>
    <property type="evidence" value="ECO:0007669"/>
    <property type="project" value="UniProtKB-KW"/>
</dbReference>
<gene>
    <name evidence="2" type="ORF">PhaeoP36_01293</name>
</gene>